<evidence type="ECO:0000313" key="3">
    <source>
        <dbReference type="Proteomes" id="UP001500886"/>
    </source>
</evidence>
<keyword evidence="3" id="KW-1185">Reference proteome</keyword>
<dbReference type="RefSeq" id="WP_344439942.1">
    <property type="nucleotide sequence ID" value="NZ_BAAASL010000034.1"/>
</dbReference>
<dbReference type="EMBL" id="BAAASL010000034">
    <property type="protein sequence ID" value="GAA2726063.1"/>
    <property type="molecule type" value="Genomic_DNA"/>
</dbReference>
<evidence type="ECO:0000313" key="2">
    <source>
        <dbReference type="EMBL" id="GAA2726063.1"/>
    </source>
</evidence>
<name>A0ABP6GLW1_9ACTN</name>
<evidence type="ECO:0000256" key="1">
    <source>
        <dbReference type="SAM" id="SignalP"/>
    </source>
</evidence>
<protein>
    <recommendedName>
        <fullName evidence="4">Crystal protein ET79</fullName>
    </recommendedName>
</protein>
<keyword evidence="1" id="KW-0732">Signal</keyword>
<gene>
    <name evidence="2" type="ORF">GCM10010315_59450</name>
</gene>
<dbReference type="Proteomes" id="UP001500886">
    <property type="component" value="Unassembled WGS sequence"/>
</dbReference>
<evidence type="ECO:0008006" key="4">
    <source>
        <dbReference type="Google" id="ProtNLM"/>
    </source>
</evidence>
<reference evidence="3" key="1">
    <citation type="journal article" date="2019" name="Int. J. Syst. Evol. Microbiol.">
        <title>The Global Catalogue of Microorganisms (GCM) 10K type strain sequencing project: providing services to taxonomists for standard genome sequencing and annotation.</title>
        <authorList>
            <consortium name="The Broad Institute Genomics Platform"/>
            <consortium name="The Broad Institute Genome Sequencing Center for Infectious Disease"/>
            <person name="Wu L."/>
            <person name="Ma J."/>
        </authorList>
    </citation>
    <scope>NUCLEOTIDE SEQUENCE [LARGE SCALE GENOMIC DNA]</scope>
    <source>
        <strain evidence="3">JCM 4542</strain>
    </source>
</reference>
<organism evidence="2 3">
    <name type="scientific">Streptomyces luteosporeus</name>
    <dbReference type="NCBI Taxonomy" id="173856"/>
    <lineage>
        <taxon>Bacteria</taxon>
        <taxon>Bacillati</taxon>
        <taxon>Actinomycetota</taxon>
        <taxon>Actinomycetes</taxon>
        <taxon>Kitasatosporales</taxon>
        <taxon>Streptomycetaceae</taxon>
        <taxon>Streptomyces</taxon>
    </lineage>
</organism>
<dbReference type="Gene3D" id="2.60.270.50">
    <property type="match status" value="1"/>
</dbReference>
<accession>A0ABP6GLW1</accession>
<feature type="signal peptide" evidence="1">
    <location>
        <begin position="1"/>
        <end position="30"/>
    </location>
</feature>
<proteinExistence type="predicted"/>
<comment type="caution">
    <text evidence="2">The sequence shown here is derived from an EMBL/GenBank/DDBJ whole genome shotgun (WGS) entry which is preliminary data.</text>
</comment>
<feature type="chain" id="PRO_5045829028" description="Crystal protein ET79" evidence="1">
    <location>
        <begin position="31"/>
        <end position="155"/>
    </location>
</feature>
<sequence length="155" mass="16871">MRRPKTVKTAAVAALTVGLAALATVGSASAAPVTTYAARSTVINLENRTGCDLYRTNQSLDHGIWTVEVPQLVRDGEKLDWASESNGFMTGTEGRATFQTGNCGNPSLNYKEIELHWDNPYVGSNQYSERGNAFLFVREGGSGNNANVTWRIWGR</sequence>